<feature type="transmembrane region" description="Helical" evidence="1">
    <location>
        <begin position="6"/>
        <end position="24"/>
    </location>
</feature>
<dbReference type="InterPro" id="IPR036682">
    <property type="entry name" value="OS_D_A10/PebIII_sf"/>
</dbReference>
<sequence length="127" mass="14597">MHFTSIIVPVLIIGVVAVTAQNLYDSKYDGIDIEMVLSNQRLLDNYIKCLTGEGPCAPDSELLKRVLPEALETKCAKCTPIQLEKTKKVIRFLAKERPEYWEKLKKVYDPEGKFEKQYSEYLKEILA</sequence>
<dbReference type="Gene3D" id="1.10.2080.10">
    <property type="entry name" value="Insect odorant-binding protein A10/Ejaculatory bulb-specific protein 3"/>
    <property type="match status" value="1"/>
</dbReference>
<dbReference type="PANTHER" id="PTHR11257:SF13">
    <property type="entry name" value="GEO07322P1"/>
    <property type="match status" value="1"/>
</dbReference>
<keyword evidence="1" id="KW-0472">Membrane</keyword>
<evidence type="ECO:0000256" key="1">
    <source>
        <dbReference type="SAM" id="Phobius"/>
    </source>
</evidence>
<dbReference type="PANTHER" id="PTHR11257">
    <property type="entry name" value="CHEMOSENSORY PROTEIN-RELATED"/>
    <property type="match status" value="1"/>
</dbReference>
<protein>
    <submittedName>
        <fullName evidence="2">Chemosensory protein 3</fullName>
    </submittedName>
</protein>
<proteinExistence type="evidence at transcript level"/>
<dbReference type="InterPro" id="IPR005055">
    <property type="entry name" value="A10/PebIII"/>
</dbReference>
<keyword evidence="1" id="KW-1133">Transmembrane helix</keyword>
<dbReference type="Pfam" id="PF03392">
    <property type="entry name" value="OS-D"/>
    <property type="match status" value="1"/>
</dbReference>
<keyword evidence="1" id="KW-0812">Transmembrane</keyword>
<evidence type="ECO:0000313" key="2">
    <source>
        <dbReference type="EMBL" id="ANJ05010.1"/>
    </source>
</evidence>
<name>A0A191US26_CHRPA</name>
<reference evidence="2" key="1">
    <citation type="submission" date="2016-04" db="EMBL/GenBank/DDBJ databases">
        <title>Antenna Transcriptome Analysis with an Emphasis on Chemoreception Genes in Chrysopa pallens.</title>
        <authorList>
            <person name="Wang J."/>
            <person name="Liu C."/>
            <person name="Guo Y."/>
        </authorList>
    </citation>
    <scope>NUCLEOTIDE SEQUENCE</scope>
</reference>
<organism evidence="2">
    <name type="scientific">Chrysopa pallens</name>
    <name type="common">Green lacewing</name>
    <name type="synonym">Hemerobius pallens</name>
    <dbReference type="NCBI Taxonomy" id="417485"/>
    <lineage>
        <taxon>Eukaryota</taxon>
        <taxon>Metazoa</taxon>
        <taxon>Ecdysozoa</taxon>
        <taxon>Arthropoda</taxon>
        <taxon>Hexapoda</taxon>
        <taxon>Insecta</taxon>
        <taxon>Pterygota</taxon>
        <taxon>Neoptera</taxon>
        <taxon>Endopterygota</taxon>
        <taxon>Neuroptera</taxon>
        <taxon>Hemerobiiformia</taxon>
        <taxon>Chrysopidae</taxon>
        <taxon>Chrysopinae</taxon>
        <taxon>Chrysopa</taxon>
    </lineage>
</organism>
<dbReference type="SUPFAM" id="SSF100910">
    <property type="entry name" value="Chemosensory protein Csp2"/>
    <property type="match status" value="1"/>
</dbReference>
<accession>A0A191US26</accession>
<dbReference type="EMBL" id="KX058023">
    <property type="protein sequence ID" value="ANJ05010.1"/>
    <property type="molecule type" value="mRNA"/>
</dbReference>
<dbReference type="AlphaFoldDB" id="A0A191US26"/>